<dbReference type="eggNOG" id="ENOG502T4FB">
    <property type="taxonomic scope" value="Eukaryota"/>
</dbReference>
<accession>A0A0A0HVL6</accession>
<dbReference type="GeneID" id="22586964"/>
<evidence type="ECO:0000313" key="4">
    <source>
        <dbReference type="Proteomes" id="UP000001628"/>
    </source>
</evidence>
<proteinExistence type="predicted"/>
<sequence>MSKQAVPESREKRLLSQVGTEASLPEPSGLRTGAWEAPYLYFCHCFWHRKYSTCASRQAIGHPSSGPIPPGTTSPADEASIKVYFERHPPELLIGYEFIDEMNPLILFLLQDSPRASYQRLSLHQSGRSMWRMRDSDPPCKRCRARIFNRLKSGNLKRFLPALFAYFATVINNYMLSGRAMSSMAKYFLQGLACEDIFISFVNRRRAQIPTAM</sequence>
<dbReference type="HOGENOM" id="CLU_112557_0_0_1"/>
<reference evidence="3 4" key="1">
    <citation type="journal article" date="2011" name="PLoS Genet.">
        <title>Comparative genomic analysis of human fungal pathogens causing paracoccidioidomycosis.</title>
        <authorList>
            <person name="Desjardins C.A."/>
            <person name="Champion M.D."/>
            <person name="Holder J.W."/>
            <person name="Muszewska A."/>
            <person name="Goldberg J."/>
            <person name="Bailao A.M."/>
            <person name="Brigido M.M."/>
            <person name="Ferreira M.E."/>
            <person name="Garcia A.M."/>
            <person name="Grynberg M."/>
            <person name="Gujja S."/>
            <person name="Heiman D.I."/>
            <person name="Henn M.R."/>
            <person name="Kodira C.D."/>
            <person name="Leon-Narvaez H."/>
            <person name="Longo L.V."/>
            <person name="Ma L.J."/>
            <person name="Malavazi I."/>
            <person name="Matsuo A.L."/>
            <person name="Morais F.V."/>
            <person name="Pereira M."/>
            <person name="Rodriguez-Brito S."/>
            <person name="Sakthikumar S."/>
            <person name="Salem-Izacc S.M."/>
            <person name="Sykes S.M."/>
            <person name="Teixeira M.M."/>
            <person name="Vallejo M.C."/>
            <person name="Walter M.E."/>
            <person name="Yandava C."/>
            <person name="Young S."/>
            <person name="Zeng Q."/>
            <person name="Zucker J."/>
            <person name="Felipe M.S."/>
            <person name="Goldman G.H."/>
            <person name="Haas B.J."/>
            <person name="McEwen J.G."/>
            <person name="Nino-Vega G."/>
            <person name="Puccia R."/>
            <person name="San-Blas G."/>
            <person name="Soares C.M."/>
            <person name="Birren B.W."/>
            <person name="Cuomo C.A."/>
        </authorList>
    </citation>
    <scope>NUCLEOTIDE SEQUENCE [LARGE SCALE GENOMIC DNA]</scope>
    <source>
        <strain evidence="3 4">Pb18</strain>
    </source>
</reference>
<feature type="region of interest" description="Disordered" evidence="1">
    <location>
        <begin position="1"/>
        <end position="27"/>
    </location>
</feature>
<protein>
    <submittedName>
        <fullName evidence="3">Uncharacterized protein</fullName>
    </submittedName>
</protein>
<keyword evidence="2" id="KW-1133">Transmembrane helix</keyword>
<keyword evidence="4" id="KW-1185">Reference proteome</keyword>
<dbReference type="EMBL" id="KN275957">
    <property type="protein sequence ID" value="KGM92617.1"/>
    <property type="molecule type" value="Genomic_DNA"/>
</dbReference>
<dbReference type="KEGG" id="pbn:PADG_11067"/>
<dbReference type="RefSeq" id="XP_010756670.1">
    <property type="nucleotide sequence ID" value="XM_010758368.1"/>
</dbReference>
<evidence type="ECO:0000256" key="2">
    <source>
        <dbReference type="SAM" id="Phobius"/>
    </source>
</evidence>
<evidence type="ECO:0000256" key="1">
    <source>
        <dbReference type="SAM" id="MobiDB-lite"/>
    </source>
</evidence>
<dbReference type="InParanoid" id="A0A0A0HVL6"/>
<feature type="transmembrane region" description="Helical" evidence="2">
    <location>
        <begin position="159"/>
        <end position="176"/>
    </location>
</feature>
<gene>
    <name evidence="3" type="ORF">PADG_11067</name>
</gene>
<dbReference type="VEuPathDB" id="FungiDB:PADG_11067"/>
<dbReference type="Proteomes" id="UP000001628">
    <property type="component" value="Unassembled WGS sequence"/>
</dbReference>
<evidence type="ECO:0000313" key="3">
    <source>
        <dbReference type="EMBL" id="KGM92617.1"/>
    </source>
</evidence>
<organism evidence="3 4">
    <name type="scientific">Paracoccidioides brasiliensis (strain Pb18)</name>
    <dbReference type="NCBI Taxonomy" id="502780"/>
    <lineage>
        <taxon>Eukaryota</taxon>
        <taxon>Fungi</taxon>
        <taxon>Dikarya</taxon>
        <taxon>Ascomycota</taxon>
        <taxon>Pezizomycotina</taxon>
        <taxon>Eurotiomycetes</taxon>
        <taxon>Eurotiomycetidae</taxon>
        <taxon>Onygenales</taxon>
        <taxon>Ajellomycetaceae</taxon>
        <taxon>Paracoccidioides</taxon>
    </lineage>
</organism>
<keyword evidence="2" id="KW-0812">Transmembrane</keyword>
<keyword evidence="2" id="KW-0472">Membrane</keyword>
<name>A0A0A0HVL6_PARBD</name>
<dbReference type="AlphaFoldDB" id="A0A0A0HVL6"/>